<protein>
    <submittedName>
        <fullName evidence="7">DUF1751 domain-containing protein</fullName>
    </submittedName>
</protein>
<keyword evidence="4 5" id="KW-0472">Membrane</keyword>
<dbReference type="GO" id="GO:0016020">
    <property type="term" value="C:membrane"/>
    <property type="evidence" value="ECO:0007669"/>
    <property type="project" value="UniProtKB-SubCell"/>
</dbReference>
<feature type="transmembrane region" description="Helical" evidence="5">
    <location>
        <begin position="197"/>
        <end position="219"/>
    </location>
</feature>
<dbReference type="Proteomes" id="UP000249645">
    <property type="component" value="Unassembled WGS sequence"/>
</dbReference>
<comment type="caution">
    <text evidence="7">The sequence shown here is derived from an EMBL/GenBank/DDBJ whole genome shotgun (WGS) entry which is preliminary data.</text>
</comment>
<organism evidence="7 8">
    <name type="scientific">Pseudopedobacter saltans</name>
    <dbReference type="NCBI Taxonomy" id="151895"/>
    <lineage>
        <taxon>Bacteria</taxon>
        <taxon>Pseudomonadati</taxon>
        <taxon>Bacteroidota</taxon>
        <taxon>Sphingobacteriia</taxon>
        <taxon>Sphingobacteriales</taxon>
        <taxon>Sphingobacteriaceae</taxon>
        <taxon>Pseudopedobacter</taxon>
    </lineage>
</organism>
<feature type="transmembrane region" description="Helical" evidence="5">
    <location>
        <begin position="60"/>
        <end position="84"/>
    </location>
</feature>
<dbReference type="Pfam" id="PF01694">
    <property type="entry name" value="Rhomboid"/>
    <property type="match status" value="2"/>
</dbReference>
<evidence type="ECO:0000313" key="8">
    <source>
        <dbReference type="Proteomes" id="UP000249645"/>
    </source>
</evidence>
<dbReference type="PANTHER" id="PTHR43066:SF11">
    <property type="entry name" value="PEPTIDASE S54 RHOMBOID DOMAIN-CONTAINING PROTEIN"/>
    <property type="match status" value="1"/>
</dbReference>
<dbReference type="EMBL" id="QFOI01000697">
    <property type="protein sequence ID" value="PZP39089.1"/>
    <property type="molecule type" value="Genomic_DNA"/>
</dbReference>
<sequence length="262" mass="29564">MNEYRPGGFQILPLAIKNLLIINVLVLMAQLYLSEGTSAMLDKNFALHYWVSPLFRPWQLVTYLFMHGGWTHLFGNMFALWMFVSILENRWGTKRFLIFYFICGIGAGLCQMAYGQYQLGGIVNDYKAMTSHFSYQTFSDFAIKYHLGRYNPGIADFVAQWAKNPSNPIFSQEARNFVDTITSTIINESAVGASGSVFGVLVAFGYLFPNTYLYFYFLFPVKAKYFITGYILLELFLGVQNNAGDNVAHAAHIGGGLVGFLI</sequence>
<evidence type="ECO:0000256" key="4">
    <source>
        <dbReference type="ARBA" id="ARBA00023136"/>
    </source>
</evidence>
<proteinExistence type="predicted"/>
<dbReference type="InterPro" id="IPR022764">
    <property type="entry name" value="Peptidase_S54_rhomboid_dom"/>
</dbReference>
<keyword evidence="2 5" id="KW-0812">Transmembrane</keyword>
<dbReference type="AlphaFoldDB" id="A0A2W5GAB0"/>
<evidence type="ECO:0000256" key="5">
    <source>
        <dbReference type="SAM" id="Phobius"/>
    </source>
</evidence>
<comment type="subcellular location">
    <subcellularLocation>
        <location evidence="1">Membrane</location>
        <topology evidence="1">Multi-pass membrane protein</topology>
    </subcellularLocation>
</comment>
<name>A0A2W5GAB0_9SPHI</name>
<feature type="non-terminal residue" evidence="7">
    <location>
        <position position="262"/>
    </location>
</feature>
<keyword evidence="3 5" id="KW-1133">Transmembrane helix</keyword>
<gene>
    <name evidence="7" type="ORF">DI598_20225</name>
</gene>
<evidence type="ECO:0000256" key="2">
    <source>
        <dbReference type="ARBA" id="ARBA00022692"/>
    </source>
</evidence>
<feature type="domain" description="Peptidase S54 rhomboid" evidence="6">
    <location>
        <begin position="57"/>
        <end position="117"/>
    </location>
</feature>
<evidence type="ECO:0000256" key="3">
    <source>
        <dbReference type="ARBA" id="ARBA00022989"/>
    </source>
</evidence>
<dbReference type="InterPro" id="IPR035952">
    <property type="entry name" value="Rhomboid-like_sf"/>
</dbReference>
<dbReference type="PANTHER" id="PTHR43066">
    <property type="entry name" value="RHOMBOID-RELATED PROTEIN"/>
    <property type="match status" value="1"/>
</dbReference>
<evidence type="ECO:0000259" key="6">
    <source>
        <dbReference type="Pfam" id="PF01694"/>
    </source>
</evidence>
<evidence type="ECO:0000256" key="1">
    <source>
        <dbReference type="ARBA" id="ARBA00004141"/>
    </source>
</evidence>
<feature type="transmembrane region" description="Helical" evidence="5">
    <location>
        <begin position="12"/>
        <end position="33"/>
    </location>
</feature>
<dbReference type="Gene3D" id="1.20.1540.10">
    <property type="entry name" value="Rhomboid-like"/>
    <property type="match status" value="1"/>
</dbReference>
<feature type="transmembrane region" description="Helical" evidence="5">
    <location>
        <begin position="96"/>
        <end position="114"/>
    </location>
</feature>
<dbReference type="SUPFAM" id="SSF144091">
    <property type="entry name" value="Rhomboid-like"/>
    <property type="match status" value="1"/>
</dbReference>
<accession>A0A2W5GAB0</accession>
<reference evidence="7 8" key="1">
    <citation type="submission" date="2017-11" db="EMBL/GenBank/DDBJ databases">
        <title>Infants hospitalized years apart are colonized by the same room-sourced microbial strains.</title>
        <authorList>
            <person name="Brooks B."/>
            <person name="Olm M.R."/>
            <person name="Firek B.A."/>
            <person name="Baker R."/>
            <person name="Thomas B.C."/>
            <person name="Morowitz M.J."/>
            <person name="Banfield J.F."/>
        </authorList>
    </citation>
    <scope>NUCLEOTIDE SEQUENCE [LARGE SCALE GENOMIC DNA]</scope>
    <source>
        <strain evidence="7">S2_009_000_R2_76</strain>
    </source>
</reference>
<evidence type="ECO:0000313" key="7">
    <source>
        <dbReference type="EMBL" id="PZP39089.1"/>
    </source>
</evidence>
<feature type="domain" description="Peptidase S54 rhomboid" evidence="6">
    <location>
        <begin position="184"/>
        <end position="262"/>
    </location>
</feature>
<dbReference type="GO" id="GO:0004252">
    <property type="term" value="F:serine-type endopeptidase activity"/>
    <property type="evidence" value="ECO:0007669"/>
    <property type="project" value="InterPro"/>
</dbReference>